<accession>A0A1F4VC48</accession>
<dbReference type="SUPFAM" id="SSF55666">
    <property type="entry name" value="Ribonuclease PH domain 2-like"/>
    <property type="match status" value="2"/>
</dbReference>
<dbReference type="InterPro" id="IPR012162">
    <property type="entry name" value="PNPase"/>
</dbReference>
<dbReference type="PIRSF" id="PIRSF005499">
    <property type="entry name" value="PNPase"/>
    <property type="match status" value="1"/>
</dbReference>
<keyword evidence="3 8" id="KW-0808">Transferase</keyword>
<dbReference type="GO" id="GO:0003723">
    <property type="term" value="F:RNA binding"/>
    <property type="evidence" value="ECO:0007669"/>
    <property type="project" value="UniProtKB-UniRule"/>
</dbReference>
<dbReference type="InterPro" id="IPR015847">
    <property type="entry name" value="ExoRNase_PH_dom2"/>
</dbReference>
<dbReference type="InterPro" id="IPR020568">
    <property type="entry name" value="Ribosomal_Su5_D2-typ_SF"/>
</dbReference>
<dbReference type="CDD" id="cd11364">
    <property type="entry name" value="RNase_PH_PNPase_2"/>
    <property type="match status" value="1"/>
</dbReference>
<comment type="caution">
    <text evidence="11">The sequence shown here is derived from an EMBL/GenBank/DDBJ whole genome shotgun (WGS) entry which is preliminary data.</text>
</comment>
<dbReference type="SMART" id="SM00322">
    <property type="entry name" value="KH"/>
    <property type="match status" value="1"/>
</dbReference>
<dbReference type="HAMAP" id="MF_01595">
    <property type="entry name" value="PNPase"/>
    <property type="match status" value="1"/>
</dbReference>
<keyword evidence="7 8" id="KW-0694">RNA-binding</keyword>
<dbReference type="GO" id="GO:0006402">
    <property type="term" value="P:mRNA catabolic process"/>
    <property type="evidence" value="ECO:0007669"/>
    <property type="project" value="UniProtKB-UniRule"/>
</dbReference>
<dbReference type="InterPro" id="IPR004088">
    <property type="entry name" value="KH_dom_type_1"/>
</dbReference>
<dbReference type="Gene3D" id="3.30.1370.10">
    <property type="entry name" value="K Homology domain, type 1"/>
    <property type="match status" value="1"/>
</dbReference>
<evidence type="ECO:0000256" key="8">
    <source>
        <dbReference type="HAMAP-Rule" id="MF_01595"/>
    </source>
</evidence>
<dbReference type="GO" id="GO:0006396">
    <property type="term" value="P:RNA processing"/>
    <property type="evidence" value="ECO:0007669"/>
    <property type="project" value="InterPro"/>
</dbReference>
<feature type="domain" description="S1 motif" evidence="10">
    <location>
        <begin position="627"/>
        <end position="695"/>
    </location>
</feature>
<evidence type="ECO:0000313" key="11">
    <source>
        <dbReference type="EMBL" id="OGC54588.1"/>
    </source>
</evidence>
<name>A0A1F4VC48_UNCKA</name>
<comment type="similarity">
    <text evidence="1 8">Belongs to the polyribonucleotide nucleotidyltransferase family.</text>
</comment>
<feature type="binding site" evidence="8">
    <location>
        <position position="497"/>
    </location>
    <ligand>
        <name>Mg(2+)</name>
        <dbReference type="ChEBI" id="CHEBI:18420"/>
    </ligand>
</feature>
<dbReference type="InterPro" id="IPR001247">
    <property type="entry name" value="ExoRNase_PH_dom1"/>
</dbReference>
<dbReference type="InterPro" id="IPR015848">
    <property type="entry name" value="PNPase_PH_RNA-bd_bac/org-type"/>
</dbReference>
<dbReference type="GO" id="GO:0000175">
    <property type="term" value="F:3'-5'-RNA exonuclease activity"/>
    <property type="evidence" value="ECO:0007669"/>
    <property type="project" value="TreeGrafter"/>
</dbReference>
<organism evidence="11 12">
    <name type="scientific">candidate division WWE3 bacterium RIFCSPHIGHO2_01_FULL_48_15</name>
    <dbReference type="NCBI Taxonomy" id="1802619"/>
    <lineage>
        <taxon>Bacteria</taxon>
        <taxon>Katanobacteria</taxon>
    </lineage>
</organism>
<dbReference type="CDD" id="cd04472">
    <property type="entry name" value="S1_PNPase"/>
    <property type="match status" value="1"/>
</dbReference>
<dbReference type="GO" id="GO:0005829">
    <property type="term" value="C:cytosol"/>
    <property type="evidence" value="ECO:0007669"/>
    <property type="project" value="UniProtKB-ARBA"/>
</dbReference>
<evidence type="ECO:0000256" key="5">
    <source>
        <dbReference type="ARBA" id="ARBA00022723"/>
    </source>
</evidence>
<protein>
    <recommendedName>
        <fullName evidence="8">Polyribonucleotide nucleotidyltransferase</fullName>
        <ecNumber evidence="8">2.7.7.8</ecNumber>
    </recommendedName>
    <alternativeName>
        <fullName evidence="8">Polynucleotide phosphorylase</fullName>
        <shortName evidence="8">PNPase</shortName>
    </alternativeName>
</protein>
<dbReference type="EC" id="2.7.7.8" evidence="8"/>
<dbReference type="AlphaFoldDB" id="A0A1F4VC48"/>
<dbReference type="STRING" id="1802619.A2797_01735"/>
<evidence type="ECO:0000256" key="6">
    <source>
        <dbReference type="ARBA" id="ARBA00022842"/>
    </source>
</evidence>
<dbReference type="SMART" id="SM00316">
    <property type="entry name" value="S1"/>
    <property type="match status" value="1"/>
</dbReference>
<comment type="catalytic activity">
    <reaction evidence="8">
        <text>RNA(n+1) + phosphate = RNA(n) + a ribonucleoside 5'-diphosphate</text>
        <dbReference type="Rhea" id="RHEA:22096"/>
        <dbReference type="Rhea" id="RHEA-COMP:14527"/>
        <dbReference type="Rhea" id="RHEA-COMP:17342"/>
        <dbReference type="ChEBI" id="CHEBI:43474"/>
        <dbReference type="ChEBI" id="CHEBI:57930"/>
        <dbReference type="ChEBI" id="CHEBI:140395"/>
        <dbReference type="EC" id="2.7.7.8"/>
    </reaction>
</comment>
<feature type="region of interest" description="Disordered" evidence="9">
    <location>
        <begin position="693"/>
        <end position="730"/>
    </location>
</feature>
<dbReference type="FunFam" id="2.40.50.140:FF:000189">
    <property type="entry name" value="Polyribonucleotide nucleotidyltransferase, putative"/>
    <property type="match status" value="1"/>
</dbReference>
<dbReference type="InterPro" id="IPR027408">
    <property type="entry name" value="PNPase/RNase_PH_dom_sf"/>
</dbReference>
<evidence type="ECO:0000256" key="3">
    <source>
        <dbReference type="ARBA" id="ARBA00022679"/>
    </source>
</evidence>
<dbReference type="InterPro" id="IPR004087">
    <property type="entry name" value="KH_dom"/>
</dbReference>
<comment type="subcellular location">
    <subcellularLocation>
        <location evidence="8">Cytoplasm</location>
    </subcellularLocation>
</comment>
<gene>
    <name evidence="8" type="primary">pnp</name>
    <name evidence="11" type="ORF">A2797_01735</name>
</gene>
<dbReference type="Pfam" id="PF00013">
    <property type="entry name" value="KH_1"/>
    <property type="match status" value="1"/>
</dbReference>
<dbReference type="InterPro" id="IPR003029">
    <property type="entry name" value="S1_domain"/>
</dbReference>
<dbReference type="Proteomes" id="UP000179005">
    <property type="component" value="Unassembled WGS sequence"/>
</dbReference>
<evidence type="ECO:0000256" key="4">
    <source>
        <dbReference type="ARBA" id="ARBA00022695"/>
    </source>
</evidence>
<keyword evidence="6 8" id="KW-0460">Magnesium</keyword>
<dbReference type="CDD" id="cd02393">
    <property type="entry name" value="KH-I_PNPase"/>
    <property type="match status" value="1"/>
</dbReference>
<dbReference type="InterPro" id="IPR036612">
    <property type="entry name" value="KH_dom_type_1_sf"/>
</dbReference>
<evidence type="ECO:0000313" key="12">
    <source>
        <dbReference type="Proteomes" id="UP000179005"/>
    </source>
</evidence>
<dbReference type="SUPFAM" id="SSF54211">
    <property type="entry name" value="Ribosomal protein S5 domain 2-like"/>
    <property type="match status" value="2"/>
</dbReference>
<dbReference type="PANTHER" id="PTHR11252">
    <property type="entry name" value="POLYRIBONUCLEOTIDE NUCLEOTIDYLTRANSFERASE"/>
    <property type="match status" value="1"/>
</dbReference>
<dbReference type="PROSITE" id="PS50084">
    <property type="entry name" value="KH_TYPE_1"/>
    <property type="match status" value="1"/>
</dbReference>
<dbReference type="FunFam" id="3.30.230.70:FF:000001">
    <property type="entry name" value="Polyribonucleotide nucleotidyltransferase"/>
    <property type="match status" value="1"/>
</dbReference>
<evidence type="ECO:0000256" key="1">
    <source>
        <dbReference type="ARBA" id="ARBA00007404"/>
    </source>
</evidence>
<dbReference type="InterPro" id="IPR012340">
    <property type="entry name" value="NA-bd_OB-fold"/>
</dbReference>
<dbReference type="NCBIfam" id="NF008805">
    <property type="entry name" value="PRK11824.1"/>
    <property type="match status" value="1"/>
</dbReference>
<sequence length="730" mass="79823">MTRKIIKKEIQLGGRSLSLEYGELAAQANGAVLARYGETVVLATATSAKPRVEADFLPLTVDYIERLYAGGRIKGSRFVKREGRPSDEAILAGRIIDRTIRPLFPKDFRDEVQIVLTVLSVDLENDPVILGLVGAAAALACSDIPWAGPAAAVRVGRKSEEGSSPKNFFLNPTDPELVFSDLDLIVSAAAKEVLMVEGGAQEITEEDLLEAIEFGQAGTAPIIKLINDLADEVGVKKKEFEVDEQIKHLREDLSEFALAPLKKIVEETASKEEFKEKLETLSEEVFKKYEGTYQKSQMAGAMGELTKKAVRELVIVDGKRVDGRKLDEVRPLYIRAGVLPRTHGSAIFQRGETQVLTIATLGSTSLEQLIEGPAGEETKRYIHHYNFPPFSTGEVGRMGSPGRREIGHSALAERALERMIPPEEKFPYTILLVSEVLSSNGSTSMASTCGSSLALMDAGVPIKAPVSGVAMGLFTDGKTFRVLTDIAGIEDQCGDMDFKIAGTEKGVTAVQMDMKVEGLPHKVMEEALEHARRARLHIMEEMLKVIGKPREKLSKYAPKVVFLKIPVEKIGEVIGPGGKMIKAITEKTETMMDVGDDGTINISGQDEAKVNEAKKIVEDLTREITVGEIFDGTVKRVTDFGAFVEILPGKDGLVHVSELAPGYVERVSDVVAVDDKFKVKVIGVDDQGRIKLSKKALEPGGDEVRTRRPDFGSGEHRPRFQSRYSPRGRR</sequence>
<dbReference type="Pfam" id="PF03725">
    <property type="entry name" value="RNase_PH_C"/>
    <property type="match status" value="2"/>
</dbReference>
<evidence type="ECO:0000256" key="7">
    <source>
        <dbReference type="ARBA" id="ARBA00022884"/>
    </source>
</evidence>
<dbReference type="EMBL" id="MEVC01000020">
    <property type="protein sequence ID" value="OGC54588.1"/>
    <property type="molecule type" value="Genomic_DNA"/>
</dbReference>
<comment type="cofactor">
    <cofactor evidence="8">
        <name>Mg(2+)</name>
        <dbReference type="ChEBI" id="CHEBI:18420"/>
    </cofactor>
</comment>
<comment type="function">
    <text evidence="8">Involved in mRNA degradation. Catalyzes the phosphorolysis of single-stranded polyribonucleotides processively in the 3'- to 5'-direction.</text>
</comment>
<dbReference type="Pfam" id="PF00575">
    <property type="entry name" value="S1"/>
    <property type="match status" value="1"/>
</dbReference>
<dbReference type="SUPFAM" id="SSF54791">
    <property type="entry name" value="Eukaryotic type KH-domain (KH-domain type I)"/>
    <property type="match status" value="1"/>
</dbReference>
<keyword evidence="2 8" id="KW-0963">Cytoplasm</keyword>
<dbReference type="PROSITE" id="PS50126">
    <property type="entry name" value="S1"/>
    <property type="match status" value="1"/>
</dbReference>
<feature type="binding site" evidence="8">
    <location>
        <position position="491"/>
    </location>
    <ligand>
        <name>Mg(2+)</name>
        <dbReference type="ChEBI" id="CHEBI:18420"/>
    </ligand>
</feature>
<dbReference type="NCBIfam" id="TIGR03591">
    <property type="entry name" value="polynuc_phos"/>
    <property type="match status" value="1"/>
</dbReference>
<dbReference type="InterPro" id="IPR036345">
    <property type="entry name" value="ExoRNase_PH_dom2_sf"/>
</dbReference>
<evidence type="ECO:0000256" key="9">
    <source>
        <dbReference type="SAM" id="MobiDB-lite"/>
    </source>
</evidence>
<dbReference type="Gene3D" id="2.40.50.140">
    <property type="entry name" value="Nucleic acid-binding proteins"/>
    <property type="match status" value="1"/>
</dbReference>
<dbReference type="GO" id="GO:0000287">
    <property type="term" value="F:magnesium ion binding"/>
    <property type="evidence" value="ECO:0007669"/>
    <property type="project" value="UniProtKB-UniRule"/>
</dbReference>
<dbReference type="GO" id="GO:0004654">
    <property type="term" value="F:polyribonucleotide nucleotidyltransferase activity"/>
    <property type="evidence" value="ECO:0007669"/>
    <property type="project" value="UniProtKB-UniRule"/>
</dbReference>
<keyword evidence="5 8" id="KW-0479">Metal-binding</keyword>
<feature type="compositionally biased region" description="Basic and acidic residues" evidence="9">
    <location>
        <begin position="702"/>
        <end position="718"/>
    </location>
</feature>
<dbReference type="FunFam" id="3.30.230.70:FF:000002">
    <property type="entry name" value="Polyribonucleotide nucleotidyltransferase"/>
    <property type="match status" value="1"/>
</dbReference>
<evidence type="ECO:0000259" key="10">
    <source>
        <dbReference type="PROSITE" id="PS50126"/>
    </source>
</evidence>
<dbReference type="FunFam" id="3.30.1370.10:FF:000001">
    <property type="entry name" value="Polyribonucleotide nucleotidyltransferase"/>
    <property type="match status" value="1"/>
</dbReference>
<dbReference type="PANTHER" id="PTHR11252:SF0">
    <property type="entry name" value="POLYRIBONUCLEOTIDE NUCLEOTIDYLTRANSFERASE 1, MITOCHONDRIAL"/>
    <property type="match status" value="1"/>
</dbReference>
<dbReference type="Pfam" id="PF03726">
    <property type="entry name" value="PNPase"/>
    <property type="match status" value="1"/>
</dbReference>
<dbReference type="Pfam" id="PF01138">
    <property type="entry name" value="RNase_PH"/>
    <property type="match status" value="2"/>
</dbReference>
<dbReference type="Gene3D" id="3.30.230.70">
    <property type="entry name" value="GHMP Kinase, N-terminal domain"/>
    <property type="match status" value="2"/>
</dbReference>
<proteinExistence type="inferred from homology"/>
<evidence type="ECO:0000256" key="2">
    <source>
        <dbReference type="ARBA" id="ARBA00022490"/>
    </source>
</evidence>
<keyword evidence="4 8" id="KW-0548">Nucleotidyltransferase</keyword>
<reference evidence="11 12" key="1">
    <citation type="journal article" date="2016" name="Nat. Commun.">
        <title>Thousands of microbial genomes shed light on interconnected biogeochemical processes in an aquifer system.</title>
        <authorList>
            <person name="Anantharaman K."/>
            <person name="Brown C.T."/>
            <person name="Hug L.A."/>
            <person name="Sharon I."/>
            <person name="Castelle C.J."/>
            <person name="Probst A.J."/>
            <person name="Thomas B.C."/>
            <person name="Singh A."/>
            <person name="Wilkins M.J."/>
            <person name="Karaoz U."/>
            <person name="Brodie E.L."/>
            <person name="Williams K.H."/>
            <person name="Hubbard S.S."/>
            <person name="Banfield J.F."/>
        </authorList>
    </citation>
    <scope>NUCLEOTIDE SEQUENCE [LARGE SCALE GENOMIC DNA]</scope>
</reference>
<dbReference type="SUPFAM" id="SSF50249">
    <property type="entry name" value="Nucleic acid-binding proteins"/>
    <property type="match status" value="1"/>
</dbReference>